<reference evidence="19" key="1">
    <citation type="submission" date="2014-12" db="EMBL/GenBank/DDBJ databases">
        <authorList>
            <person name="Jaenicke S."/>
        </authorList>
    </citation>
    <scope>NUCLEOTIDE SEQUENCE</scope>
</reference>
<keyword evidence="11 17" id="KW-1133">Transmembrane helix</keyword>
<comment type="function">
    <text evidence="1">Core subunit of the mitochondrial membrane respiratory chain NADH dehydrogenase (Complex I) that is believed to belong to the minimal assembly required for catalysis. Complex I functions in the transfer of electrons from NADH to the respiratory chain. The immediate electron acceptor for the enzyme is believed to be ubiquinone.</text>
</comment>
<feature type="transmembrane region" description="Helical" evidence="17">
    <location>
        <begin position="24"/>
        <end position="43"/>
    </location>
</feature>
<evidence type="ECO:0000256" key="8">
    <source>
        <dbReference type="ARBA" id="ARBA00022692"/>
    </source>
</evidence>
<evidence type="ECO:0000256" key="14">
    <source>
        <dbReference type="ARBA" id="ARBA00023128"/>
    </source>
</evidence>
<proteinExistence type="inferred from homology"/>
<protein>
    <recommendedName>
        <fullName evidence="5 17">NADH-ubiquinone oxidoreductase chain 4</fullName>
        <ecNumber evidence="4 17">7.1.1.2</ecNumber>
    </recommendedName>
</protein>
<feature type="transmembrane region" description="Helical" evidence="17">
    <location>
        <begin position="105"/>
        <end position="127"/>
    </location>
</feature>
<name>A0A0U1Z7H7_9CRUS</name>
<accession>A0A0U1Z7H7</accession>
<evidence type="ECO:0000256" key="9">
    <source>
        <dbReference type="ARBA" id="ARBA00022967"/>
    </source>
</evidence>
<comment type="similarity">
    <text evidence="3 17">Belongs to the complex I subunit 4 family.</text>
</comment>
<keyword evidence="15 17" id="KW-0472">Membrane</keyword>
<dbReference type="PANTHER" id="PTHR43507:SF20">
    <property type="entry name" value="NADH-UBIQUINONE OXIDOREDUCTASE CHAIN 4"/>
    <property type="match status" value="1"/>
</dbReference>
<feature type="transmembrane region" description="Helical" evidence="17">
    <location>
        <begin position="74"/>
        <end position="93"/>
    </location>
</feature>
<keyword evidence="7 17" id="KW-0679">Respiratory chain</keyword>
<keyword evidence="8 17" id="KW-0812">Transmembrane</keyword>
<comment type="catalytic activity">
    <reaction evidence="16 17">
        <text>a ubiquinone + NADH + 5 H(+)(in) = a ubiquinol + NAD(+) + 4 H(+)(out)</text>
        <dbReference type="Rhea" id="RHEA:29091"/>
        <dbReference type="Rhea" id="RHEA-COMP:9565"/>
        <dbReference type="Rhea" id="RHEA-COMP:9566"/>
        <dbReference type="ChEBI" id="CHEBI:15378"/>
        <dbReference type="ChEBI" id="CHEBI:16389"/>
        <dbReference type="ChEBI" id="CHEBI:17976"/>
        <dbReference type="ChEBI" id="CHEBI:57540"/>
        <dbReference type="ChEBI" id="CHEBI:57945"/>
        <dbReference type="EC" id="7.1.1.2"/>
    </reaction>
</comment>
<dbReference type="PRINTS" id="PR01437">
    <property type="entry name" value="NUOXDRDTASE4"/>
</dbReference>
<gene>
    <name evidence="19" type="primary">NAD4</name>
</gene>
<feature type="transmembrane region" description="Helical" evidence="17">
    <location>
        <begin position="176"/>
        <end position="195"/>
    </location>
</feature>
<feature type="transmembrane region" description="Helical" evidence="17">
    <location>
        <begin position="324"/>
        <end position="355"/>
    </location>
</feature>
<dbReference type="EC" id="7.1.1.2" evidence="4 17"/>
<dbReference type="GO" id="GO:0008137">
    <property type="term" value="F:NADH dehydrogenase (ubiquinone) activity"/>
    <property type="evidence" value="ECO:0007669"/>
    <property type="project" value="UniProtKB-UniRule"/>
</dbReference>
<evidence type="ECO:0000256" key="1">
    <source>
        <dbReference type="ARBA" id="ARBA00003257"/>
    </source>
</evidence>
<keyword evidence="13 17" id="KW-0830">Ubiquinone</keyword>
<evidence type="ECO:0000256" key="11">
    <source>
        <dbReference type="ARBA" id="ARBA00022989"/>
    </source>
</evidence>
<geneLocation type="mitochondrion" evidence="19"/>
<evidence type="ECO:0000256" key="7">
    <source>
        <dbReference type="ARBA" id="ARBA00022660"/>
    </source>
</evidence>
<organism evidence="19">
    <name type="scientific">Phallocryptus tserensodnomi</name>
    <dbReference type="NCBI Taxonomy" id="1383053"/>
    <lineage>
        <taxon>Eukaryota</taxon>
        <taxon>Metazoa</taxon>
        <taxon>Ecdysozoa</taxon>
        <taxon>Arthropoda</taxon>
        <taxon>Crustacea</taxon>
        <taxon>Branchiopoda</taxon>
        <taxon>Anostraca</taxon>
        <taxon>Thamnocephalidae</taxon>
        <taxon>Phallocryptus</taxon>
    </lineage>
</organism>
<keyword evidence="10 17" id="KW-0249">Electron transport</keyword>
<feature type="transmembrane region" description="Helical" evidence="17">
    <location>
        <begin position="292"/>
        <end position="312"/>
    </location>
</feature>
<sequence length="394" mass="44904">MFYPSSLFFFSSFLSLILSFDKSWTYFLLILTGWIFFLMVCCWNPRSKALYLFYLFLLFSFLFLTFLSMSLISFYIFFEACLIPTMLLIMGWGYQPERLPSSFYFLFYTLISSLPLFFVILGFTFYYNSSNPLFFPPILDNLLHLIIILAFLVKLPIYWGHIWLPKAHVEAPVTGSMVLAAVLLKLGGYGLYLFQPFLMSNIHLIVITVGLLGGIYSSILALRQTDVKALIAYSSVAHMSFVIVAMTLSNYYLNTSSIFMMLAHGICSSGLFYLSYLIYLRVSSRSFLLTRGALVSSPYIIFWWFLLIVFNMGVPPSFNLFAELFAFIGVASFSTLCMMLVGFVSFFSSCFCLYLYSSSSHGNSLQLGNFNNSSLNELLVGSLHFLPLLLLILS</sequence>
<evidence type="ECO:0000256" key="2">
    <source>
        <dbReference type="ARBA" id="ARBA00004225"/>
    </source>
</evidence>
<keyword evidence="12 17" id="KW-0520">NAD</keyword>
<feature type="transmembrane region" description="Helical" evidence="17">
    <location>
        <begin position="201"/>
        <end position="222"/>
    </location>
</feature>
<evidence type="ECO:0000256" key="13">
    <source>
        <dbReference type="ARBA" id="ARBA00023075"/>
    </source>
</evidence>
<keyword evidence="14 17" id="KW-0496">Mitochondrion</keyword>
<evidence type="ECO:0000256" key="3">
    <source>
        <dbReference type="ARBA" id="ARBA00009025"/>
    </source>
</evidence>
<dbReference type="InterPro" id="IPR003918">
    <property type="entry name" value="NADH_UbQ_OxRdtase"/>
</dbReference>
<evidence type="ECO:0000256" key="17">
    <source>
        <dbReference type="RuleBase" id="RU003297"/>
    </source>
</evidence>
<comment type="function">
    <text evidence="17">Core subunit of the mitochondrial membrane respiratory chain NADH dehydrogenase (Complex I) which catalyzes electron transfer from NADH through the respiratory chain, using ubiquinone as an electron acceptor. Essential for the catalytic activity and assembly of complex I.</text>
</comment>
<reference evidence="19" key="2">
    <citation type="journal article" date="2015" name="Mitochondrial DNA">
        <title>The complete mitogenome of the fairy shrimp Phallocryptus tserensodnomi (Crustacea: Anostraca: Thamnocephalidae).</title>
        <authorList>
            <person name="Fan Y.P."/>
            <person name="Lu B."/>
            <person name="Yang J.S."/>
        </authorList>
    </citation>
    <scope>NUCLEOTIDE SEQUENCE</scope>
</reference>
<evidence type="ECO:0000259" key="18">
    <source>
        <dbReference type="Pfam" id="PF00361"/>
    </source>
</evidence>
<evidence type="ECO:0000256" key="5">
    <source>
        <dbReference type="ARBA" id="ARBA00021006"/>
    </source>
</evidence>
<evidence type="ECO:0000256" key="16">
    <source>
        <dbReference type="ARBA" id="ARBA00049551"/>
    </source>
</evidence>
<dbReference type="PANTHER" id="PTHR43507">
    <property type="entry name" value="NADH-UBIQUINONE OXIDOREDUCTASE CHAIN 4"/>
    <property type="match status" value="1"/>
</dbReference>
<evidence type="ECO:0000256" key="12">
    <source>
        <dbReference type="ARBA" id="ARBA00023027"/>
    </source>
</evidence>
<evidence type="ECO:0000313" key="19">
    <source>
        <dbReference type="EMBL" id="AJP76847.1"/>
    </source>
</evidence>
<evidence type="ECO:0000256" key="15">
    <source>
        <dbReference type="ARBA" id="ARBA00023136"/>
    </source>
</evidence>
<dbReference type="Pfam" id="PF00361">
    <property type="entry name" value="Proton_antipo_M"/>
    <property type="match status" value="1"/>
</dbReference>
<feature type="transmembrane region" description="Helical" evidence="17">
    <location>
        <begin position="229"/>
        <end position="252"/>
    </location>
</feature>
<dbReference type="GO" id="GO:0031966">
    <property type="term" value="C:mitochondrial membrane"/>
    <property type="evidence" value="ECO:0007669"/>
    <property type="project" value="UniProtKB-SubCell"/>
</dbReference>
<dbReference type="InterPro" id="IPR001750">
    <property type="entry name" value="ND/Mrp_TM"/>
</dbReference>
<feature type="domain" description="NADH:quinone oxidoreductase/Mrp antiporter transmembrane" evidence="18">
    <location>
        <begin position="68"/>
        <end position="345"/>
    </location>
</feature>
<dbReference type="AlphaFoldDB" id="A0A0U1Z7H7"/>
<feature type="transmembrane region" description="Helical" evidence="17">
    <location>
        <begin position="142"/>
        <end position="164"/>
    </location>
</feature>
<keyword evidence="6 17" id="KW-0813">Transport</keyword>
<dbReference type="GO" id="GO:0042773">
    <property type="term" value="P:ATP synthesis coupled electron transport"/>
    <property type="evidence" value="ECO:0007669"/>
    <property type="project" value="InterPro"/>
</dbReference>
<keyword evidence="9" id="KW-1278">Translocase</keyword>
<feature type="transmembrane region" description="Helical" evidence="17">
    <location>
        <begin position="258"/>
        <end position="280"/>
    </location>
</feature>
<evidence type="ECO:0000256" key="4">
    <source>
        <dbReference type="ARBA" id="ARBA00012944"/>
    </source>
</evidence>
<dbReference type="EMBL" id="KP273592">
    <property type="protein sequence ID" value="AJP76847.1"/>
    <property type="molecule type" value="Genomic_DNA"/>
</dbReference>
<dbReference type="GO" id="GO:0048039">
    <property type="term" value="F:ubiquinone binding"/>
    <property type="evidence" value="ECO:0007669"/>
    <property type="project" value="TreeGrafter"/>
</dbReference>
<dbReference type="GO" id="GO:0003954">
    <property type="term" value="F:NADH dehydrogenase activity"/>
    <property type="evidence" value="ECO:0007669"/>
    <property type="project" value="TreeGrafter"/>
</dbReference>
<evidence type="ECO:0000256" key="6">
    <source>
        <dbReference type="ARBA" id="ARBA00022448"/>
    </source>
</evidence>
<dbReference type="GO" id="GO:0015990">
    <property type="term" value="P:electron transport coupled proton transport"/>
    <property type="evidence" value="ECO:0007669"/>
    <property type="project" value="TreeGrafter"/>
</dbReference>
<comment type="subcellular location">
    <subcellularLocation>
        <location evidence="2 17">Mitochondrion membrane</location>
        <topology evidence="2 17">Multi-pass membrane protein</topology>
    </subcellularLocation>
</comment>
<evidence type="ECO:0000256" key="10">
    <source>
        <dbReference type="ARBA" id="ARBA00022982"/>
    </source>
</evidence>
<feature type="transmembrane region" description="Helical" evidence="17">
    <location>
        <begin position="50"/>
        <end position="68"/>
    </location>
</feature>